<organism evidence="1 2">
    <name type="scientific">Brassica napus</name>
    <name type="common">Rape</name>
    <dbReference type="NCBI Taxonomy" id="3708"/>
    <lineage>
        <taxon>Eukaryota</taxon>
        <taxon>Viridiplantae</taxon>
        <taxon>Streptophyta</taxon>
        <taxon>Embryophyta</taxon>
        <taxon>Tracheophyta</taxon>
        <taxon>Spermatophyta</taxon>
        <taxon>Magnoliopsida</taxon>
        <taxon>eudicotyledons</taxon>
        <taxon>Gunneridae</taxon>
        <taxon>Pentapetalae</taxon>
        <taxon>rosids</taxon>
        <taxon>malvids</taxon>
        <taxon>Brassicales</taxon>
        <taxon>Brassicaceae</taxon>
        <taxon>Brassiceae</taxon>
        <taxon>Brassica</taxon>
    </lineage>
</organism>
<dbReference type="InterPro" id="IPR021109">
    <property type="entry name" value="Peptidase_aspartic_dom_sf"/>
</dbReference>
<sequence>MSVAVCLSLGRGVAFFGNGPLSIPPRDPNLTTTLLLINPVSPASAFPSGEKSSDHFVAVTVIVIEEKTVPINTTLLKSTGPPKSEQRNQNQHGESVYTVLETSIYNAFTSVYLIEVVGRNITRAARWLA</sequence>
<evidence type="ECO:0008006" key="3">
    <source>
        <dbReference type="Google" id="ProtNLM"/>
    </source>
</evidence>
<comment type="caution">
    <text evidence="1">The sequence shown here is derived from an EMBL/GenBank/DDBJ whole genome shotgun (WGS) entry which is preliminary data.</text>
</comment>
<dbReference type="EMBL" id="JAGKQM010000011">
    <property type="protein sequence ID" value="KAH0901288.1"/>
    <property type="molecule type" value="Genomic_DNA"/>
</dbReference>
<proteinExistence type="predicted"/>
<evidence type="ECO:0000313" key="2">
    <source>
        <dbReference type="Proteomes" id="UP000824890"/>
    </source>
</evidence>
<accession>A0ABQ8B991</accession>
<name>A0ABQ8B991_BRANA</name>
<dbReference type="Gene3D" id="2.40.70.10">
    <property type="entry name" value="Acid Proteases"/>
    <property type="match status" value="1"/>
</dbReference>
<gene>
    <name evidence="1" type="ORF">HID58_040791</name>
</gene>
<reference evidence="1 2" key="1">
    <citation type="submission" date="2021-05" db="EMBL/GenBank/DDBJ databases">
        <title>Genome Assembly of Synthetic Allotetraploid Brassica napus Reveals Homoeologous Exchanges between Subgenomes.</title>
        <authorList>
            <person name="Davis J.T."/>
        </authorList>
    </citation>
    <scope>NUCLEOTIDE SEQUENCE [LARGE SCALE GENOMIC DNA]</scope>
    <source>
        <strain evidence="2">cv. Da-Ae</strain>
        <tissue evidence="1">Seedling</tissue>
    </source>
</reference>
<keyword evidence="2" id="KW-1185">Reference proteome</keyword>
<dbReference type="Proteomes" id="UP000824890">
    <property type="component" value="Unassembled WGS sequence"/>
</dbReference>
<evidence type="ECO:0000313" key="1">
    <source>
        <dbReference type="EMBL" id="KAH0901288.1"/>
    </source>
</evidence>
<protein>
    <recommendedName>
        <fullName evidence="3">Dirigent protein</fullName>
    </recommendedName>
</protein>